<keyword evidence="1" id="KW-0812">Transmembrane</keyword>
<dbReference type="OrthoDB" id="10484781at2759"/>
<accession>A0A1Y2A1V3</accession>
<proteinExistence type="predicted"/>
<feature type="transmembrane region" description="Helical" evidence="1">
    <location>
        <begin position="208"/>
        <end position="229"/>
    </location>
</feature>
<dbReference type="AlphaFoldDB" id="A0A1Y2A1V3"/>
<comment type="caution">
    <text evidence="2">The sequence shown here is derived from an EMBL/GenBank/DDBJ whole genome shotgun (WGS) entry which is preliminary data.</text>
</comment>
<feature type="transmembrane region" description="Helical" evidence="1">
    <location>
        <begin position="36"/>
        <end position="58"/>
    </location>
</feature>
<keyword evidence="1" id="KW-1133">Transmembrane helix</keyword>
<keyword evidence="1" id="KW-0472">Membrane</keyword>
<feature type="transmembrane region" description="Helical" evidence="1">
    <location>
        <begin position="83"/>
        <end position="103"/>
    </location>
</feature>
<dbReference type="Proteomes" id="UP000193144">
    <property type="component" value="Unassembled WGS sequence"/>
</dbReference>
<feature type="transmembrane region" description="Helical" evidence="1">
    <location>
        <begin position="164"/>
        <end position="188"/>
    </location>
</feature>
<organism evidence="2 3">
    <name type="scientific">Clohesyomyces aquaticus</name>
    <dbReference type="NCBI Taxonomy" id="1231657"/>
    <lineage>
        <taxon>Eukaryota</taxon>
        <taxon>Fungi</taxon>
        <taxon>Dikarya</taxon>
        <taxon>Ascomycota</taxon>
        <taxon>Pezizomycotina</taxon>
        <taxon>Dothideomycetes</taxon>
        <taxon>Pleosporomycetidae</taxon>
        <taxon>Pleosporales</taxon>
        <taxon>Lindgomycetaceae</taxon>
        <taxon>Clohesyomyces</taxon>
    </lineage>
</organism>
<keyword evidence="3" id="KW-1185">Reference proteome</keyword>
<evidence type="ECO:0000313" key="2">
    <source>
        <dbReference type="EMBL" id="ORY16434.1"/>
    </source>
</evidence>
<evidence type="ECO:0000313" key="3">
    <source>
        <dbReference type="Proteomes" id="UP000193144"/>
    </source>
</evidence>
<protein>
    <submittedName>
        <fullName evidence="2">Uncharacterized protein</fullName>
    </submittedName>
</protein>
<feature type="transmembrane region" description="Helical" evidence="1">
    <location>
        <begin position="115"/>
        <end position="140"/>
    </location>
</feature>
<dbReference type="EMBL" id="MCFA01000018">
    <property type="protein sequence ID" value="ORY16434.1"/>
    <property type="molecule type" value="Genomic_DNA"/>
</dbReference>
<reference evidence="2 3" key="1">
    <citation type="submission" date="2016-07" db="EMBL/GenBank/DDBJ databases">
        <title>Pervasive Adenine N6-methylation of Active Genes in Fungi.</title>
        <authorList>
            <consortium name="DOE Joint Genome Institute"/>
            <person name="Mondo S.J."/>
            <person name="Dannebaum R.O."/>
            <person name="Kuo R.C."/>
            <person name="Labutti K."/>
            <person name="Haridas S."/>
            <person name="Kuo A."/>
            <person name="Salamov A."/>
            <person name="Ahrendt S.R."/>
            <person name="Lipzen A."/>
            <person name="Sullivan W."/>
            <person name="Andreopoulos W.B."/>
            <person name="Clum A."/>
            <person name="Lindquist E."/>
            <person name="Daum C."/>
            <person name="Ramamoorthy G.K."/>
            <person name="Gryganskyi A."/>
            <person name="Culley D."/>
            <person name="Magnuson J.K."/>
            <person name="James T.Y."/>
            <person name="O'Malley M.A."/>
            <person name="Stajich J.E."/>
            <person name="Spatafora J.W."/>
            <person name="Visel A."/>
            <person name="Grigoriev I.V."/>
        </authorList>
    </citation>
    <scope>NUCLEOTIDE SEQUENCE [LARGE SCALE GENOMIC DNA]</scope>
    <source>
        <strain evidence="2 3">CBS 115471</strain>
    </source>
</reference>
<sequence length="337" mass="39021">MSFFYGMNETSATTNSSYTDPFAKTILPGHNFKNPYMTITIAIVVLTMISMPALSWIGHRAPKIYEPREPGDKTRYGGKKHPSGGLGGICFWYILYLIFELIIRICVELRLTVPYAFIALEIPSRFFLMVADVILLWCLFENSGIIRDRLGIKNDALTYLSKPFFFIGGTGIILVFFGERIAYIVMMVKQGFRWGRPDPMYYAISRTVYTGAYLLLTLLLWVRFIRMWIVYRKRASSGTFTDRCQKIPFVFFAVIGPMITIRGASAFCFVFFFRMMKKRQNPNLELLRMALLCLPLLVILYGFIWIRKVDYSVKEKEAQREYASQINLLHMGYKHGP</sequence>
<name>A0A1Y2A1V3_9PLEO</name>
<feature type="transmembrane region" description="Helical" evidence="1">
    <location>
        <begin position="249"/>
        <end position="274"/>
    </location>
</feature>
<evidence type="ECO:0000256" key="1">
    <source>
        <dbReference type="SAM" id="Phobius"/>
    </source>
</evidence>
<feature type="transmembrane region" description="Helical" evidence="1">
    <location>
        <begin position="286"/>
        <end position="306"/>
    </location>
</feature>
<gene>
    <name evidence="2" type="ORF">BCR34DRAFT_584380</name>
</gene>